<evidence type="ECO:0000313" key="4">
    <source>
        <dbReference type="Proteomes" id="UP000616114"/>
    </source>
</evidence>
<feature type="region of interest" description="Disordered" evidence="1">
    <location>
        <begin position="31"/>
        <end position="62"/>
    </location>
</feature>
<accession>A0A8J2XBL4</accession>
<feature type="signal peptide" evidence="2">
    <location>
        <begin position="1"/>
        <end position="25"/>
    </location>
</feature>
<feature type="compositionally biased region" description="Low complexity" evidence="1">
    <location>
        <begin position="37"/>
        <end position="53"/>
    </location>
</feature>
<evidence type="ECO:0000256" key="1">
    <source>
        <dbReference type="SAM" id="MobiDB-lite"/>
    </source>
</evidence>
<keyword evidence="4" id="KW-1185">Reference proteome</keyword>
<evidence type="ECO:0000313" key="3">
    <source>
        <dbReference type="EMBL" id="GGA03080.1"/>
    </source>
</evidence>
<sequence length="174" mass="18009">MFRRTPARMIGLPACAGMVLLSSCAVPGGPEPGADDAANGTPVTAPAATAEEPGTGDETATSEEDVAVARYEQSQRGGDSALAEGRLRVDEGGCLVMDLDMDGMTEEETILPVFPSWGDPHWDEGLVFDGQRYGEGAHVSMGGGYHAQPSGERPGTLPDTCPADLTMLTVSQVG</sequence>
<reference evidence="3" key="1">
    <citation type="journal article" date="2014" name="Int. J. Syst. Evol. Microbiol.">
        <title>Complete genome sequence of Corynebacterium casei LMG S-19264T (=DSM 44701T), isolated from a smear-ripened cheese.</title>
        <authorList>
            <consortium name="US DOE Joint Genome Institute (JGI-PGF)"/>
            <person name="Walter F."/>
            <person name="Albersmeier A."/>
            <person name="Kalinowski J."/>
            <person name="Ruckert C."/>
        </authorList>
    </citation>
    <scope>NUCLEOTIDE SEQUENCE</scope>
    <source>
        <strain evidence="3">CGMCC 1.12785</strain>
    </source>
</reference>
<reference evidence="3" key="2">
    <citation type="submission" date="2020-09" db="EMBL/GenBank/DDBJ databases">
        <authorList>
            <person name="Sun Q."/>
            <person name="Zhou Y."/>
        </authorList>
    </citation>
    <scope>NUCLEOTIDE SEQUENCE</scope>
    <source>
        <strain evidence="3">CGMCC 1.12785</strain>
    </source>
</reference>
<organism evidence="3 4">
    <name type="scientific">Sediminivirga luteola</name>
    <dbReference type="NCBI Taxonomy" id="1774748"/>
    <lineage>
        <taxon>Bacteria</taxon>
        <taxon>Bacillati</taxon>
        <taxon>Actinomycetota</taxon>
        <taxon>Actinomycetes</taxon>
        <taxon>Micrococcales</taxon>
        <taxon>Brevibacteriaceae</taxon>
        <taxon>Sediminivirga</taxon>
    </lineage>
</organism>
<gene>
    <name evidence="3" type="ORF">GCM10011333_02140</name>
</gene>
<comment type="caution">
    <text evidence="3">The sequence shown here is derived from an EMBL/GenBank/DDBJ whole genome shotgun (WGS) entry which is preliminary data.</text>
</comment>
<proteinExistence type="predicted"/>
<evidence type="ECO:0000256" key="2">
    <source>
        <dbReference type="SAM" id="SignalP"/>
    </source>
</evidence>
<name>A0A8J2XBL4_9MICO</name>
<feature type="chain" id="PRO_5035234574" evidence="2">
    <location>
        <begin position="26"/>
        <end position="174"/>
    </location>
</feature>
<dbReference type="RefSeq" id="WP_188549064.1">
    <property type="nucleotide sequence ID" value="NZ_BMFY01000001.1"/>
</dbReference>
<dbReference type="PROSITE" id="PS51257">
    <property type="entry name" value="PROKAR_LIPOPROTEIN"/>
    <property type="match status" value="1"/>
</dbReference>
<dbReference type="AlphaFoldDB" id="A0A8J2XBL4"/>
<keyword evidence="2" id="KW-0732">Signal</keyword>
<dbReference type="EMBL" id="BMFY01000001">
    <property type="protein sequence ID" value="GGA03080.1"/>
    <property type="molecule type" value="Genomic_DNA"/>
</dbReference>
<protein>
    <submittedName>
        <fullName evidence="3">Uncharacterized protein</fullName>
    </submittedName>
</protein>
<dbReference type="Proteomes" id="UP000616114">
    <property type="component" value="Unassembled WGS sequence"/>
</dbReference>